<dbReference type="EMBL" id="AXCJ01000001">
    <property type="protein sequence ID" value="ETO91923.1"/>
    <property type="molecule type" value="Genomic_DNA"/>
</dbReference>
<accession>W2V383</accession>
<reference evidence="1 2" key="1">
    <citation type="journal article" date="2013" name="PLoS ONE">
        <title>Bacterial endosymbiosis in a chordate host: long-term co-evolution and conservation of secondary metabolism.</title>
        <authorList>
            <person name="Kwan J.C."/>
            <person name="Schmidt E.W."/>
        </authorList>
    </citation>
    <scope>NUCLEOTIDE SEQUENCE [LARGE SCALE GENOMIC DNA]</scope>
    <source>
        <strain evidence="2">L6</strain>
    </source>
</reference>
<protein>
    <submittedName>
        <fullName evidence="1">Uncharacterized protein</fullName>
    </submittedName>
</protein>
<dbReference type="AlphaFoldDB" id="W2V383"/>
<evidence type="ECO:0000313" key="2">
    <source>
        <dbReference type="Proteomes" id="UP000018951"/>
    </source>
</evidence>
<organism evidence="1 2">
    <name type="scientific">Candidatus Xenolissoclinum pacificiensis L6</name>
    <dbReference type="NCBI Taxonomy" id="1401685"/>
    <lineage>
        <taxon>Bacteria</taxon>
        <taxon>Pseudomonadati</taxon>
        <taxon>Pseudomonadota</taxon>
        <taxon>Alphaproteobacteria</taxon>
        <taxon>Rickettsiales</taxon>
        <taxon>Anaplasmataceae</taxon>
        <taxon>Candidatus Xenolissoclinum</taxon>
    </lineage>
</organism>
<comment type="caution">
    <text evidence="1">The sequence shown here is derived from an EMBL/GenBank/DDBJ whole genome shotgun (WGS) entry which is preliminary data.</text>
</comment>
<dbReference type="Proteomes" id="UP000018951">
    <property type="component" value="Unassembled WGS sequence"/>
</dbReference>
<name>W2V383_9RICK</name>
<evidence type="ECO:0000313" key="1">
    <source>
        <dbReference type="EMBL" id="ETO91923.1"/>
    </source>
</evidence>
<gene>
    <name evidence="1" type="ORF">P857_1103</name>
</gene>
<sequence>MRGVLFTITGGNRNDIIKAEALTIKGALQIKDMIVRSCVSI</sequence>
<keyword evidence="2" id="KW-1185">Reference proteome</keyword>
<proteinExistence type="predicted"/>